<keyword evidence="4" id="KW-1185">Reference proteome</keyword>
<comment type="caution">
    <text evidence="3">The sequence shown here is derived from an EMBL/GenBank/DDBJ whole genome shotgun (WGS) entry which is preliminary data.</text>
</comment>
<dbReference type="EMBL" id="CARXXK010001014">
    <property type="protein sequence ID" value="CAI6371590.1"/>
    <property type="molecule type" value="Genomic_DNA"/>
</dbReference>
<comment type="similarity">
    <text evidence="1">Belongs to the peptidase C19 family.</text>
</comment>
<dbReference type="GO" id="GO:0016579">
    <property type="term" value="P:protein deubiquitination"/>
    <property type="evidence" value="ECO:0007669"/>
    <property type="project" value="InterPro"/>
</dbReference>
<accession>A0AAV0XSU7</accession>
<dbReference type="InterPro" id="IPR050164">
    <property type="entry name" value="Peptidase_C19"/>
</dbReference>
<dbReference type="Proteomes" id="UP001160148">
    <property type="component" value="Unassembled WGS sequence"/>
</dbReference>
<dbReference type="CDD" id="cd02257">
    <property type="entry name" value="Peptidase_C19"/>
    <property type="match status" value="1"/>
</dbReference>
<dbReference type="SUPFAM" id="SSF54001">
    <property type="entry name" value="Cysteine proteinases"/>
    <property type="match status" value="1"/>
</dbReference>
<evidence type="ECO:0000313" key="3">
    <source>
        <dbReference type="EMBL" id="CAI6371590.1"/>
    </source>
</evidence>
<proteinExistence type="inferred from homology"/>
<dbReference type="GO" id="GO:0005829">
    <property type="term" value="C:cytosol"/>
    <property type="evidence" value="ECO:0007669"/>
    <property type="project" value="TreeGrafter"/>
</dbReference>
<dbReference type="AlphaFoldDB" id="A0AAV0XSU7"/>
<protein>
    <recommendedName>
        <fullName evidence="2">USP domain-containing protein</fullName>
    </recommendedName>
</protein>
<evidence type="ECO:0000256" key="1">
    <source>
        <dbReference type="ARBA" id="ARBA00009085"/>
    </source>
</evidence>
<dbReference type="PROSITE" id="PS50235">
    <property type="entry name" value="USP_3"/>
    <property type="match status" value="1"/>
</dbReference>
<dbReference type="Gene3D" id="3.90.70.10">
    <property type="entry name" value="Cysteine proteinases"/>
    <property type="match status" value="1"/>
</dbReference>
<evidence type="ECO:0000259" key="2">
    <source>
        <dbReference type="PROSITE" id="PS50235"/>
    </source>
</evidence>
<dbReference type="InterPro" id="IPR028889">
    <property type="entry name" value="USP"/>
</dbReference>
<reference evidence="3 4" key="1">
    <citation type="submission" date="2023-01" db="EMBL/GenBank/DDBJ databases">
        <authorList>
            <person name="Whitehead M."/>
        </authorList>
    </citation>
    <scope>NUCLEOTIDE SEQUENCE [LARGE SCALE GENOMIC DNA]</scope>
</reference>
<dbReference type="PANTHER" id="PTHR24006">
    <property type="entry name" value="UBIQUITIN CARBOXYL-TERMINAL HYDROLASE"/>
    <property type="match status" value="1"/>
</dbReference>
<dbReference type="InterPro" id="IPR001394">
    <property type="entry name" value="Peptidase_C19_UCH"/>
</dbReference>
<dbReference type="InterPro" id="IPR038765">
    <property type="entry name" value="Papain-like_cys_pep_sf"/>
</dbReference>
<feature type="domain" description="USP" evidence="2">
    <location>
        <begin position="1"/>
        <end position="191"/>
    </location>
</feature>
<dbReference type="GO" id="GO:0005634">
    <property type="term" value="C:nucleus"/>
    <property type="evidence" value="ECO:0007669"/>
    <property type="project" value="TreeGrafter"/>
</dbReference>
<organism evidence="3 4">
    <name type="scientific">Macrosiphum euphorbiae</name>
    <name type="common">potato aphid</name>
    <dbReference type="NCBI Taxonomy" id="13131"/>
    <lineage>
        <taxon>Eukaryota</taxon>
        <taxon>Metazoa</taxon>
        <taxon>Ecdysozoa</taxon>
        <taxon>Arthropoda</taxon>
        <taxon>Hexapoda</taxon>
        <taxon>Insecta</taxon>
        <taxon>Pterygota</taxon>
        <taxon>Neoptera</taxon>
        <taxon>Paraneoptera</taxon>
        <taxon>Hemiptera</taxon>
        <taxon>Sternorrhyncha</taxon>
        <taxon>Aphidomorpha</taxon>
        <taxon>Aphidoidea</taxon>
        <taxon>Aphididae</taxon>
        <taxon>Macrosiphini</taxon>
        <taxon>Macrosiphum</taxon>
    </lineage>
</organism>
<name>A0AAV0XSU7_9HEMI</name>
<sequence length="191" mass="21614">MNRNRHTFDSLFGFQELYSSRCNLCSHTTTSDAQTTSLILHLDIPQERSQTLQTLFSTDQNVWSSISDYRCNNCNNIGGCESKHQIILAHEYIIIQLKLFTTTFINEQFVSNKITNLKLSGVPSSTLEIAGASYKPQAAILHIGQNTSSGHYIAYLKQAHSNWVSANDTTIAEKRWPNNSKDVYVIILQRI</sequence>
<gene>
    <name evidence="3" type="ORF">MEUPH1_LOCUS25580</name>
</gene>
<evidence type="ECO:0000313" key="4">
    <source>
        <dbReference type="Proteomes" id="UP001160148"/>
    </source>
</evidence>
<dbReference type="Pfam" id="PF00443">
    <property type="entry name" value="UCH"/>
    <property type="match status" value="1"/>
</dbReference>
<dbReference type="GO" id="GO:0004843">
    <property type="term" value="F:cysteine-type deubiquitinase activity"/>
    <property type="evidence" value="ECO:0007669"/>
    <property type="project" value="InterPro"/>
</dbReference>